<feature type="transmembrane region" description="Helical" evidence="6">
    <location>
        <begin position="121"/>
        <end position="149"/>
    </location>
</feature>
<name>A0A9P5CKZ7_CRYP1</name>
<dbReference type="OrthoDB" id="3923077at2759"/>
<dbReference type="GO" id="GO:0016020">
    <property type="term" value="C:membrane"/>
    <property type="evidence" value="ECO:0007669"/>
    <property type="project" value="UniProtKB-SubCell"/>
</dbReference>
<sequence length="276" mass="30826">ALDNRGPEVGGVAIGFLIVAIISYALRIYVRVFMMRGFGWDDWFMTAAAITFTFYISCVLGGVHYGTGQHFAALTETEIQRAMEFWFFCYIGYCWTMILSKISIGLFLVRIIVKKITLHVIYLAMFLSVVTGLIFFFVAVLQCTPVSYFWNKTQPGSCISVDIIIDMTFLYTALNIVCDFSFALMPIFIIRNLNMPKRMKMATIPLLSMGCLASGGAVVRMAYVERFRDADFLYDTVDIAIWSTVEAGLAITAGSLACVRPLFKLLLHQLGLTGSG</sequence>
<accession>A0A9P5CKZ7</accession>
<dbReference type="EMBL" id="MU032351">
    <property type="protein sequence ID" value="KAF3761702.1"/>
    <property type="molecule type" value="Genomic_DNA"/>
</dbReference>
<protein>
    <recommendedName>
        <fullName evidence="7">Rhodopsin domain-containing protein</fullName>
    </recommendedName>
</protein>
<feature type="transmembrane region" description="Helical" evidence="6">
    <location>
        <begin position="239"/>
        <end position="259"/>
    </location>
</feature>
<evidence type="ECO:0000256" key="4">
    <source>
        <dbReference type="ARBA" id="ARBA00023136"/>
    </source>
</evidence>
<evidence type="ECO:0000313" key="9">
    <source>
        <dbReference type="Proteomes" id="UP000803844"/>
    </source>
</evidence>
<comment type="subcellular location">
    <subcellularLocation>
        <location evidence="1">Membrane</location>
        <topology evidence="1">Multi-pass membrane protein</topology>
    </subcellularLocation>
</comment>
<feature type="transmembrane region" description="Helical" evidence="6">
    <location>
        <begin position="85"/>
        <end position="109"/>
    </location>
</feature>
<comment type="caution">
    <text evidence="8">The sequence shown here is derived from an EMBL/GenBank/DDBJ whole genome shotgun (WGS) entry which is preliminary data.</text>
</comment>
<evidence type="ECO:0000256" key="3">
    <source>
        <dbReference type="ARBA" id="ARBA00022989"/>
    </source>
</evidence>
<dbReference type="Proteomes" id="UP000803844">
    <property type="component" value="Unassembled WGS sequence"/>
</dbReference>
<feature type="transmembrane region" description="Helical" evidence="6">
    <location>
        <begin position="42"/>
        <end position="65"/>
    </location>
</feature>
<evidence type="ECO:0000256" key="2">
    <source>
        <dbReference type="ARBA" id="ARBA00022692"/>
    </source>
</evidence>
<keyword evidence="3 6" id="KW-1133">Transmembrane helix</keyword>
<feature type="non-terminal residue" evidence="8">
    <location>
        <position position="276"/>
    </location>
</feature>
<organism evidence="8 9">
    <name type="scientific">Cryphonectria parasitica (strain ATCC 38755 / EP155)</name>
    <dbReference type="NCBI Taxonomy" id="660469"/>
    <lineage>
        <taxon>Eukaryota</taxon>
        <taxon>Fungi</taxon>
        <taxon>Dikarya</taxon>
        <taxon>Ascomycota</taxon>
        <taxon>Pezizomycotina</taxon>
        <taxon>Sordariomycetes</taxon>
        <taxon>Sordariomycetidae</taxon>
        <taxon>Diaporthales</taxon>
        <taxon>Cryphonectriaceae</taxon>
        <taxon>Cryphonectria-Endothia species complex</taxon>
        <taxon>Cryphonectria</taxon>
    </lineage>
</organism>
<feature type="transmembrane region" description="Helical" evidence="6">
    <location>
        <begin position="12"/>
        <end position="30"/>
    </location>
</feature>
<comment type="similarity">
    <text evidence="5">Belongs to the SAT4 family.</text>
</comment>
<feature type="transmembrane region" description="Helical" evidence="6">
    <location>
        <begin position="202"/>
        <end position="219"/>
    </location>
</feature>
<dbReference type="InterPro" id="IPR052337">
    <property type="entry name" value="SAT4-like"/>
</dbReference>
<dbReference type="Pfam" id="PF20684">
    <property type="entry name" value="Fung_rhodopsin"/>
    <property type="match status" value="1"/>
</dbReference>
<proteinExistence type="inferred from homology"/>
<keyword evidence="4 6" id="KW-0472">Membrane</keyword>
<dbReference type="AlphaFoldDB" id="A0A9P5CKZ7"/>
<dbReference type="PANTHER" id="PTHR33048:SF96">
    <property type="entry name" value="INTEGRAL MEMBRANE PROTEIN"/>
    <property type="match status" value="1"/>
</dbReference>
<gene>
    <name evidence="8" type="ORF">M406DRAFT_221189</name>
</gene>
<keyword evidence="2 6" id="KW-0812">Transmembrane</keyword>
<dbReference type="GeneID" id="63832715"/>
<feature type="transmembrane region" description="Helical" evidence="6">
    <location>
        <begin position="169"/>
        <end position="190"/>
    </location>
</feature>
<reference evidence="8" key="1">
    <citation type="journal article" date="2020" name="Phytopathology">
        <title>Genome sequence of the chestnut blight fungus Cryphonectria parasitica EP155: A fundamental resource for an archetypical invasive plant pathogen.</title>
        <authorList>
            <person name="Crouch J.A."/>
            <person name="Dawe A."/>
            <person name="Aerts A."/>
            <person name="Barry K."/>
            <person name="Churchill A.C.L."/>
            <person name="Grimwood J."/>
            <person name="Hillman B."/>
            <person name="Milgroom M.G."/>
            <person name="Pangilinan J."/>
            <person name="Smith M."/>
            <person name="Salamov A."/>
            <person name="Schmutz J."/>
            <person name="Yadav J."/>
            <person name="Grigoriev I.V."/>
            <person name="Nuss D."/>
        </authorList>
    </citation>
    <scope>NUCLEOTIDE SEQUENCE</scope>
    <source>
        <strain evidence="8">EP155</strain>
    </source>
</reference>
<dbReference type="InterPro" id="IPR049326">
    <property type="entry name" value="Rhodopsin_dom_fungi"/>
</dbReference>
<evidence type="ECO:0000256" key="1">
    <source>
        <dbReference type="ARBA" id="ARBA00004141"/>
    </source>
</evidence>
<evidence type="ECO:0000256" key="5">
    <source>
        <dbReference type="ARBA" id="ARBA00038359"/>
    </source>
</evidence>
<evidence type="ECO:0000259" key="7">
    <source>
        <dbReference type="Pfam" id="PF20684"/>
    </source>
</evidence>
<dbReference type="PANTHER" id="PTHR33048">
    <property type="entry name" value="PTH11-LIKE INTEGRAL MEMBRANE PROTEIN (AFU_ORTHOLOGUE AFUA_5G11245)"/>
    <property type="match status" value="1"/>
</dbReference>
<keyword evidence="9" id="KW-1185">Reference proteome</keyword>
<feature type="domain" description="Rhodopsin" evidence="7">
    <location>
        <begin position="26"/>
        <end position="264"/>
    </location>
</feature>
<dbReference type="RefSeq" id="XP_040772681.1">
    <property type="nucleotide sequence ID" value="XM_040915586.1"/>
</dbReference>
<evidence type="ECO:0000256" key="6">
    <source>
        <dbReference type="SAM" id="Phobius"/>
    </source>
</evidence>
<evidence type="ECO:0000313" key="8">
    <source>
        <dbReference type="EMBL" id="KAF3761702.1"/>
    </source>
</evidence>
<feature type="non-terminal residue" evidence="8">
    <location>
        <position position="1"/>
    </location>
</feature>